<keyword evidence="2" id="KW-1133">Transmembrane helix</keyword>
<evidence type="ECO:0000313" key="4">
    <source>
        <dbReference type="Proteomes" id="UP001209570"/>
    </source>
</evidence>
<proteinExistence type="predicted"/>
<accession>A0AAD5Q9K1</accession>
<feature type="region of interest" description="Disordered" evidence="1">
    <location>
        <begin position="275"/>
        <end position="437"/>
    </location>
</feature>
<feature type="region of interest" description="Disordered" evidence="1">
    <location>
        <begin position="25"/>
        <end position="76"/>
    </location>
</feature>
<reference evidence="3" key="1">
    <citation type="submission" date="2021-12" db="EMBL/GenBank/DDBJ databases">
        <title>Prjna785345.</title>
        <authorList>
            <person name="Rujirawat T."/>
            <person name="Krajaejun T."/>
        </authorList>
    </citation>
    <scope>NUCLEOTIDE SEQUENCE</scope>
    <source>
        <strain evidence="3">Pi057C3</strain>
    </source>
</reference>
<evidence type="ECO:0000256" key="2">
    <source>
        <dbReference type="SAM" id="Phobius"/>
    </source>
</evidence>
<dbReference type="Proteomes" id="UP001209570">
    <property type="component" value="Unassembled WGS sequence"/>
</dbReference>
<sequence>MNGRFQIAAWLTHKTRVLAHRTAATLAHDDTLPPRSEATTPHPKRQRLDRAKHSDEAVVDSEASDDATEPSQLPPVSAVNVPRTGWKCPGIIPDVFYAAHGDLVQAFAKYYVGTYRVNVVRDVRTDSLVSASLLTIVVVASVAAVGWVRKRQAALSADGSKKKDEDAVETPVEIVVDEAKKSSTDARGSTTSLTTELMNFRLPPELVNRRQYVKAICDRFESLANKAMENSSLRDGCLAKNKLNNLSSFVRQCVSNIERSQLAPPVIPNHMVPSSRASVVSNQSDAANQQQLKREQRVPSLVVDTDVEVKGEDPADDEPTVVKRPLLTRQPSTTDNNRATLKRSLDCDTAAATPLPPVSRPKSARANRGIDLPAPPQPTEEPPSNQTSVTSPASQEKAQDAEPETPVEPRKSLLTGKLQQFQQLVPSNQARSTMQRR</sequence>
<feature type="compositionally biased region" description="Basic and acidic residues" evidence="1">
    <location>
        <begin position="46"/>
        <end position="56"/>
    </location>
</feature>
<protein>
    <recommendedName>
        <fullName evidence="5">Transmembrane protein</fullName>
    </recommendedName>
</protein>
<evidence type="ECO:0008006" key="5">
    <source>
        <dbReference type="Google" id="ProtNLM"/>
    </source>
</evidence>
<comment type="caution">
    <text evidence="3">The sequence shown here is derived from an EMBL/GenBank/DDBJ whole genome shotgun (WGS) entry which is preliminary data.</text>
</comment>
<feature type="compositionally biased region" description="Polar residues" evidence="1">
    <location>
        <begin position="384"/>
        <end position="396"/>
    </location>
</feature>
<evidence type="ECO:0000313" key="3">
    <source>
        <dbReference type="EMBL" id="KAJ0398891.1"/>
    </source>
</evidence>
<gene>
    <name evidence="3" type="ORF">P43SY_001335</name>
</gene>
<keyword evidence="2" id="KW-0812">Transmembrane</keyword>
<feature type="compositionally biased region" description="Polar residues" evidence="1">
    <location>
        <begin position="275"/>
        <end position="291"/>
    </location>
</feature>
<dbReference type="AlphaFoldDB" id="A0AAD5Q9K1"/>
<feature type="compositionally biased region" description="Polar residues" evidence="1">
    <location>
        <begin position="329"/>
        <end position="339"/>
    </location>
</feature>
<feature type="compositionally biased region" description="Acidic residues" evidence="1">
    <location>
        <begin position="57"/>
        <end position="68"/>
    </location>
</feature>
<feature type="compositionally biased region" description="Polar residues" evidence="1">
    <location>
        <begin position="417"/>
        <end position="437"/>
    </location>
</feature>
<dbReference type="EMBL" id="JAKCXM010000201">
    <property type="protein sequence ID" value="KAJ0398891.1"/>
    <property type="molecule type" value="Genomic_DNA"/>
</dbReference>
<evidence type="ECO:0000256" key="1">
    <source>
        <dbReference type="SAM" id="MobiDB-lite"/>
    </source>
</evidence>
<organism evidence="3 4">
    <name type="scientific">Pythium insidiosum</name>
    <name type="common">Pythiosis disease agent</name>
    <dbReference type="NCBI Taxonomy" id="114742"/>
    <lineage>
        <taxon>Eukaryota</taxon>
        <taxon>Sar</taxon>
        <taxon>Stramenopiles</taxon>
        <taxon>Oomycota</taxon>
        <taxon>Peronosporomycetes</taxon>
        <taxon>Pythiales</taxon>
        <taxon>Pythiaceae</taxon>
        <taxon>Pythium</taxon>
    </lineage>
</organism>
<feature type="transmembrane region" description="Helical" evidence="2">
    <location>
        <begin position="128"/>
        <end position="148"/>
    </location>
</feature>
<keyword evidence="4" id="KW-1185">Reference proteome</keyword>
<keyword evidence="2" id="KW-0472">Membrane</keyword>
<name>A0AAD5Q9K1_PYTIN</name>